<dbReference type="InterPro" id="IPR036249">
    <property type="entry name" value="Thioredoxin-like_sf"/>
</dbReference>
<dbReference type="InterPro" id="IPR006993">
    <property type="entry name" value="Glut_rich_SH3-bd"/>
</dbReference>
<name>H2XK87_CIOIN</name>
<protein>
    <recommendedName>
        <fullName evidence="5">Glutaredoxin domain-containing protein</fullName>
    </recommendedName>
</protein>
<dbReference type="HOGENOM" id="CLU_1202191_0_0_1"/>
<evidence type="ECO:0000313" key="3">
    <source>
        <dbReference type="Ensembl" id="ENSCINP00000030069.1"/>
    </source>
</evidence>
<dbReference type="Pfam" id="PF04908">
    <property type="entry name" value="SH3BGR"/>
    <property type="match status" value="1"/>
</dbReference>
<dbReference type="GO" id="GO:0005737">
    <property type="term" value="C:cytoplasm"/>
    <property type="evidence" value="ECO:0000318"/>
    <property type="project" value="GO_Central"/>
</dbReference>
<reference evidence="3" key="4">
    <citation type="submission" date="2025-09" db="UniProtKB">
        <authorList>
            <consortium name="Ensembl"/>
        </authorList>
    </citation>
    <scope>IDENTIFICATION</scope>
</reference>
<evidence type="ECO:0000313" key="4">
    <source>
        <dbReference type="Proteomes" id="UP000008144"/>
    </source>
</evidence>
<accession>H2XK87</accession>
<dbReference type="InParanoid" id="H2XK87"/>
<dbReference type="InterPro" id="IPR051033">
    <property type="entry name" value="SH3BGR"/>
</dbReference>
<proteinExistence type="inferred from homology"/>
<evidence type="ECO:0000256" key="2">
    <source>
        <dbReference type="SAM" id="MobiDB-lite"/>
    </source>
</evidence>
<dbReference type="PANTHER" id="PTHR12232:SF15">
    <property type="entry name" value="SH3 DOMAIN-BINDING GLUTAMIC ACID-RICH PROTEIN HOMOLOG"/>
    <property type="match status" value="1"/>
</dbReference>
<feature type="compositionally biased region" description="Basic and acidic residues" evidence="2">
    <location>
        <begin position="188"/>
        <end position="201"/>
    </location>
</feature>
<dbReference type="GeneTree" id="ENSGT00910000146119"/>
<feature type="region of interest" description="Disordered" evidence="2">
    <location>
        <begin position="174"/>
        <end position="231"/>
    </location>
</feature>
<comment type="similarity">
    <text evidence="1">Belongs to the SH3BGR family.</text>
</comment>
<reference evidence="4" key="1">
    <citation type="journal article" date="2002" name="Science">
        <title>The draft genome of Ciona intestinalis: insights into chordate and vertebrate origins.</title>
        <authorList>
            <person name="Dehal P."/>
            <person name="Satou Y."/>
            <person name="Campbell R.K."/>
            <person name="Chapman J."/>
            <person name="Degnan B."/>
            <person name="De Tomaso A."/>
            <person name="Davidson B."/>
            <person name="Di Gregorio A."/>
            <person name="Gelpke M."/>
            <person name="Goodstein D.M."/>
            <person name="Harafuji N."/>
            <person name="Hastings K.E."/>
            <person name="Ho I."/>
            <person name="Hotta K."/>
            <person name="Huang W."/>
            <person name="Kawashima T."/>
            <person name="Lemaire P."/>
            <person name="Martinez D."/>
            <person name="Meinertzhagen I.A."/>
            <person name="Necula S."/>
            <person name="Nonaka M."/>
            <person name="Putnam N."/>
            <person name="Rash S."/>
            <person name="Saiga H."/>
            <person name="Satake M."/>
            <person name="Terry A."/>
            <person name="Yamada L."/>
            <person name="Wang H.G."/>
            <person name="Awazu S."/>
            <person name="Azumi K."/>
            <person name="Boore J."/>
            <person name="Branno M."/>
            <person name="Chin-Bow S."/>
            <person name="DeSantis R."/>
            <person name="Doyle S."/>
            <person name="Francino P."/>
            <person name="Keys D.N."/>
            <person name="Haga S."/>
            <person name="Hayashi H."/>
            <person name="Hino K."/>
            <person name="Imai K.S."/>
            <person name="Inaba K."/>
            <person name="Kano S."/>
            <person name="Kobayashi K."/>
            <person name="Kobayashi M."/>
            <person name="Lee B.I."/>
            <person name="Makabe K.W."/>
            <person name="Manohar C."/>
            <person name="Matassi G."/>
            <person name="Medina M."/>
            <person name="Mochizuki Y."/>
            <person name="Mount S."/>
            <person name="Morishita T."/>
            <person name="Miura S."/>
            <person name="Nakayama A."/>
            <person name="Nishizaka S."/>
            <person name="Nomoto H."/>
            <person name="Ohta F."/>
            <person name="Oishi K."/>
            <person name="Rigoutsos I."/>
            <person name="Sano M."/>
            <person name="Sasaki A."/>
            <person name="Sasakura Y."/>
            <person name="Shoguchi E."/>
            <person name="Shin-i T."/>
            <person name="Spagnuolo A."/>
            <person name="Stainier D."/>
            <person name="Suzuki M.M."/>
            <person name="Tassy O."/>
            <person name="Takatori N."/>
            <person name="Tokuoka M."/>
            <person name="Yagi K."/>
            <person name="Yoshizaki F."/>
            <person name="Wada S."/>
            <person name="Zhang C."/>
            <person name="Hyatt P.D."/>
            <person name="Larimer F."/>
            <person name="Detter C."/>
            <person name="Doggett N."/>
            <person name="Glavina T."/>
            <person name="Hawkins T."/>
            <person name="Richardson P."/>
            <person name="Lucas S."/>
            <person name="Kohara Y."/>
            <person name="Levine M."/>
            <person name="Satoh N."/>
            <person name="Rokhsar D.S."/>
        </authorList>
    </citation>
    <scope>NUCLEOTIDE SEQUENCE [LARGE SCALE GENOMIC DNA]</scope>
</reference>
<keyword evidence="4" id="KW-1185">Reference proteome</keyword>
<dbReference type="AlphaFoldDB" id="H2XK87"/>
<dbReference type="PANTHER" id="PTHR12232">
    <property type="entry name" value="SH3 DOMAIN-BINDING GLUTAMIC ACID-RICH-LIKE PROTEIN"/>
    <property type="match status" value="1"/>
</dbReference>
<dbReference type="Ensembl" id="ENSCINT00000034486.1">
    <property type="protein sequence ID" value="ENSCINP00000030069.1"/>
    <property type="gene ID" value="ENSCING00000021418.1"/>
</dbReference>
<evidence type="ECO:0008006" key="5">
    <source>
        <dbReference type="Google" id="ProtNLM"/>
    </source>
</evidence>
<reference evidence="3" key="2">
    <citation type="journal article" date="2008" name="Genome Biol.">
        <title>Improved genome assembly and evidence-based global gene model set for the chordate Ciona intestinalis: new insight into intron and operon populations.</title>
        <authorList>
            <person name="Satou Y."/>
            <person name="Mineta K."/>
            <person name="Ogasawara M."/>
            <person name="Sasakura Y."/>
            <person name="Shoguchi E."/>
            <person name="Ueno K."/>
            <person name="Yamada L."/>
            <person name="Matsumoto J."/>
            <person name="Wasserscheid J."/>
            <person name="Dewar K."/>
            <person name="Wiley G.B."/>
            <person name="Macmil S.L."/>
            <person name="Roe B.A."/>
            <person name="Zeller R.W."/>
            <person name="Hastings K.E."/>
            <person name="Lemaire P."/>
            <person name="Lindquist E."/>
            <person name="Endo T."/>
            <person name="Hotta K."/>
            <person name="Inaba K."/>
        </authorList>
    </citation>
    <scope>NUCLEOTIDE SEQUENCE [LARGE SCALE GENOMIC DNA]</scope>
    <source>
        <strain evidence="3">wild type</strain>
    </source>
</reference>
<dbReference type="SUPFAM" id="SSF52833">
    <property type="entry name" value="Thioredoxin-like"/>
    <property type="match status" value="1"/>
</dbReference>
<feature type="compositionally biased region" description="Polar residues" evidence="2">
    <location>
        <begin position="214"/>
        <end position="231"/>
    </location>
</feature>
<dbReference type="Proteomes" id="UP000008144">
    <property type="component" value="Chromosome 4"/>
</dbReference>
<sequence>MVIRIYWASVTGNRKVDGEQTRLRNIIESLKLESQWVDITTDPLIKQKMRDECGNQRAMPPQIFNDEKYLGSVEDMEIFIEEKRSQDFFNGNSVTLTDGPTMAHDVTNDVTAEVFTHNRNNSNGASPTSSIENEPIVAYKAREQESEVKSYLPPPRKNVLAAVGAFESLKDAPPKTETTKVIFTKSKQSTEHPIATDEERKRRILGLSSRDNSEIPSSKPASFNGERSVNK</sequence>
<organism evidence="3 4">
    <name type="scientific">Ciona intestinalis</name>
    <name type="common">Transparent sea squirt</name>
    <name type="synonym">Ascidia intestinalis</name>
    <dbReference type="NCBI Taxonomy" id="7719"/>
    <lineage>
        <taxon>Eukaryota</taxon>
        <taxon>Metazoa</taxon>
        <taxon>Chordata</taxon>
        <taxon>Tunicata</taxon>
        <taxon>Ascidiacea</taxon>
        <taxon>Phlebobranchia</taxon>
        <taxon>Cionidae</taxon>
        <taxon>Ciona</taxon>
    </lineage>
</organism>
<evidence type="ECO:0000256" key="1">
    <source>
        <dbReference type="ARBA" id="ARBA00007764"/>
    </source>
</evidence>
<dbReference type="EMBL" id="EAAA01001957">
    <property type="status" value="NOT_ANNOTATED_CDS"/>
    <property type="molecule type" value="Genomic_DNA"/>
</dbReference>
<reference evidence="3" key="3">
    <citation type="submission" date="2025-08" db="UniProtKB">
        <authorList>
            <consortium name="Ensembl"/>
        </authorList>
    </citation>
    <scope>IDENTIFICATION</scope>
</reference>
<dbReference type="OMA" id="QKMRDEC"/>
<dbReference type="Gene3D" id="3.40.30.10">
    <property type="entry name" value="Glutaredoxin"/>
    <property type="match status" value="1"/>
</dbReference>